<reference evidence="12 13" key="1">
    <citation type="submission" date="2023-11" db="EMBL/GenBank/DDBJ databases">
        <authorList>
            <person name="Cook R."/>
            <person name="Crisci M."/>
            <person name="Pye H."/>
            <person name="Adriaenssens E."/>
            <person name="Santini J."/>
        </authorList>
    </citation>
    <scope>NUCLEOTIDE SEQUENCE [LARGE SCALE GENOMIC DNA]</scope>
    <source>
        <strain evidence="12">Lak_Megaphage_Sonny</strain>
    </source>
</reference>
<keyword evidence="8" id="KW-0472">Membrane</keyword>
<dbReference type="Gene3D" id="2.170.130.10">
    <property type="entry name" value="TonB-dependent receptor, plug domain"/>
    <property type="match status" value="1"/>
</dbReference>
<proteinExistence type="predicted"/>
<dbReference type="InterPro" id="IPR041700">
    <property type="entry name" value="OMP_b-brl_3"/>
</dbReference>
<keyword evidence="2" id="KW-0813">Transport</keyword>
<dbReference type="Gene3D" id="2.40.170.20">
    <property type="entry name" value="TonB-dependent receptor, beta-barrel domain"/>
    <property type="match status" value="1"/>
</dbReference>
<dbReference type="Pfam" id="PF14905">
    <property type="entry name" value="OMP_b-brl_3"/>
    <property type="match status" value="1"/>
</dbReference>
<accession>A0ABZ0Z2T5</accession>
<keyword evidence="13" id="KW-1185">Reference proteome</keyword>
<evidence type="ECO:0000256" key="2">
    <source>
        <dbReference type="ARBA" id="ARBA00022448"/>
    </source>
</evidence>
<name>A0ABZ0Z2T5_9CAUD</name>
<dbReference type="InterPro" id="IPR039426">
    <property type="entry name" value="TonB-dep_rcpt-like"/>
</dbReference>
<evidence type="ECO:0000256" key="4">
    <source>
        <dbReference type="ARBA" id="ARBA00022692"/>
    </source>
</evidence>
<sequence>MKKIFLILFAIATAFTAFANNADTIPAKDTILLNEFTLDEITVTALYNGNAGNNTEMYVKKINAVNVGQEPSHVFKHMPSIYAMSDNGTQFGYGYYRIRGLDQTRINVMLDGMPWNEAEDFGTYFANSPDLMSSMHQITVQRGSSSKANGIAAAAGMILLESVNLKTDTSSHFDLVYGSSNAHKASIVYNMGLKNNWGFHIKATQSGTDGFRDNSQNQSHAITAKVGYFFNPMMSIDFLTMNGYHTNGQGWIGNYEWELKDNKKANGNTAEETDNWFQTVNKINFKSALTDKTLLNACAYLQYQTGSYRMDPDNYTERFEGYNPMTGKLYSYGLTHYMYGGNVIIYDNTVDFMEFTGGVNANWFQRRHFLDQQNAKHMDIEDNYDNTGYKTDINVFGNFNFHATDKFDIGFNLQYRHVDFRYTDNLTHMSIITDSTKWDFLNGGVDLKYVFNNIHSMYAKLAVSSREPTRSTMFDGNEWMPYDIYGNPYIVTRTPELVHDIEFGYNVNHDIISANINLYYMNFTNELILTGTYGPNGLPEHTNAKSSFRTGIEVSFDIEPVNGFHIVNNTSWSKNLINVNNAYKTHVMSPSWTVDQDIHYDFKHVTVGAVYNMRSSIYIDMQNDYKIPANMTLSAYVNTRFFHDKLNVSLQVNNITNRLNYYNGAVGNDGILYFREAGTTFLCSMKYNF</sequence>
<evidence type="ECO:0000313" key="13">
    <source>
        <dbReference type="Proteomes" id="UP001358193"/>
    </source>
</evidence>
<evidence type="ECO:0000256" key="5">
    <source>
        <dbReference type="ARBA" id="ARBA00022729"/>
    </source>
</evidence>
<evidence type="ECO:0000256" key="9">
    <source>
        <dbReference type="ARBA" id="ARBA00023237"/>
    </source>
</evidence>
<keyword evidence="7" id="KW-0406">Ion transport</keyword>
<dbReference type="Pfam" id="PF07715">
    <property type="entry name" value="Plug"/>
    <property type="match status" value="1"/>
</dbReference>
<evidence type="ECO:0000259" key="11">
    <source>
        <dbReference type="Pfam" id="PF14905"/>
    </source>
</evidence>
<keyword evidence="6" id="KW-0408">Iron</keyword>
<evidence type="ECO:0000259" key="10">
    <source>
        <dbReference type="Pfam" id="PF07715"/>
    </source>
</evidence>
<dbReference type="InterPro" id="IPR012910">
    <property type="entry name" value="Plug_dom"/>
</dbReference>
<comment type="subcellular location">
    <subcellularLocation>
        <location evidence="1">Cell outer membrane</location>
        <topology evidence="1">Multi-pass membrane protein</topology>
    </subcellularLocation>
</comment>
<evidence type="ECO:0000256" key="1">
    <source>
        <dbReference type="ARBA" id="ARBA00004571"/>
    </source>
</evidence>
<keyword evidence="9" id="KW-0998">Cell outer membrane</keyword>
<protein>
    <recommendedName>
        <fullName evidence="14">TonB-dependent receptor</fullName>
    </recommendedName>
</protein>
<evidence type="ECO:0000256" key="7">
    <source>
        <dbReference type="ARBA" id="ARBA00023065"/>
    </source>
</evidence>
<feature type="domain" description="Outer membrane protein beta-barrel" evidence="11">
    <location>
        <begin position="485"/>
        <end position="665"/>
    </location>
</feature>
<evidence type="ECO:0000256" key="8">
    <source>
        <dbReference type="ARBA" id="ARBA00023136"/>
    </source>
</evidence>
<organism evidence="12 13">
    <name type="scientific">phage Lak_Megaphage_Sonny</name>
    <dbReference type="NCBI Taxonomy" id="3109229"/>
    <lineage>
        <taxon>Viruses</taxon>
        <taxon>Duplodnaviria</taxon>
        <taxon>Heunggongvirae</taxon>
        <taxon>Uroviricota</taxon>
        <taxon>Caudoviricetes</taxon>
        <taxon>Caudoviricetes code 15 clade</taxon>
    </lineage>
</organism>
<dbReference type="PANTHER" id="PTHR32552">
    <property type="entry name" value="FERRICHROME IRON RECEPTOR-RELATED"/>
    <property type="match status" value="1"/>
</dbReference>
<dbReference type="InterPro" id="IPR037066">
    <property type="entry name" value="Plug_dom_sf"/>
</dbReference>
<evidence type="ECO:0000313" key="12">
    <source>
        <dbReference type="EMBL" id="WQJ53508.1"/>
    </source>
</evidence>
<evidence type="ECO:0000256" key="3">
    <source>
        <dbReference type="ARBA" id="ARBA00022496"/>
    </source>
</evidence>
<dbReference type="Proteomes" id="UP001358193">
    <property type="component" value="Segment"/>
</dbReference>
<dbReference type="SUPFAM" id="SSF56935">
    <property type="entry name" value="Porins"/>
    <property type="match status" value="1"/>
</dbReference>
<dbReference type="EMBL" id="OR769223">
    <property type="protein sequence ID" value="WQJ53508.1"/>
    <property type="molecule type" value="Genomic_DNA"/>
</dbReference>
<evidence type="ECO:0008006" key="14">
    <source>
        <dbReference type="Google" id="ProtNLM"/>
    </source>
</evidence>
<dbReference type="InterPro" id="IPR036942">
    <property type="entry name" value="Beta-barrel_TonB_sf"/>
</dbReference>
<keyword evidence="3" id="KW-0410">Iron transport</keyword>
<keyword evidence="4" id="KW-0812">Transmembrane</keyword>
<feature type="domain" description="TonB-dependent receptor plug" evidence="10">
    <location>
        <begin position="69"/>
        <end position="156"/>
    </location>
</feature>
<dbReference type="PANTHER" id="PTHR32552:SF68">
    <property type="entry name" value="FERRICHROME OUTER MEMBRANE TRANSPORTER_PHAGE RECEPTOR"/>
    <property type="match status" value="1"/>
</dbReference>
<keyword evidence="5" id="KW-0732">Signal</keyword>
<evidence type="ECO:0000256" key="6">
    <source>
        <dbReference type="ARBA" id="ARBA00023004"/>
    </source>
</evidence>